<organism evidence="6 7">
    <name type="scientific">Anopheles farauti</name>
    <dbReference type="NCBI Taxonomy" id="69004"/>
    <lineage>
        <taxon>Eukaryota</taxon>
        <taxon>Metazoa</taxon>
        <taxon>Ecdysozoa</taxon>
        <taxon>Arthropoda</taxon>
        <taxon>Hexapoda</taxon>
        <taxon>Insecta</taxon>
        <taxon>Pterygota</taxon>
        <taxon>Neoptera</taxon>
        <taxon>Endopterygota</taxon>
        <taxon>Diptera</taxon>
        <taxon>Nematocera</taxon>
        <taxon>Culicoidea</taxon>
        <taxon>Culicidae</taxon>
        <taxon>Anophelinae</taxon>
        <taxon>Anopheles</taxon>
    </lineage>
</organism>
<evidence type="ECO:0000256" key="1">
    <source>
        <dbReference type="ARBA" id="ARBA00022723"/>
    </source>
</evidence>
<keyword evidence="7" id="KW-1185">Reference proteome</keyword>
<proteinExistence type="predicted"/>
<dbReference type="STRING" id="69004.A0A182QNF2"/>
<feature type="region of interest" description="Disordered" evidence="4">
    <location>
        <begin position="180"/>
        <end position="359"/>
    </location>
</feature>
<feature type="compositionally biased region" description="Low complexity" evidence="4">
    <location>
        <begin position="313"/>
        <end position="324"/>
    </location>
</feature>
<feature type="domain" description="EF-hand" evidence="5">
    <location>
        <begin position="76"/>
        <end position="111"/>
    </location>
</feature>
<dbReference type="InterPro" id="IPR018247">
    <property type="entry name" value="EF_Hand_1_Ca_BS"/>
</dbReference>
<evidence type="ECO:0000256" key="3">
    <source>
        <dbReference type="ARBA" id="ARBA00022837"/>
    </source>
</evidence>
<dbReference type="PANTHER" id="PTHR23055">
    <property type="entry name" value="CALCIUM BINDING PROTEINS"/>
    <property type="match status" value="1"/>
</dbReference>
<dbReference type="VEuPathDB" id="VectorBase:AFAF013689"/>
<accession>A0A182QNF2</accession>
<dbReference type="SMART" id="SM00054">
    <property type="entry name" value="EFh"/>
    <property type="match status" value="2"/>
</dbReference>
<reference evidence="7" key="1">
    <citation type="submission" date="2014-01" db="EMBL/GenBank/DDBJ databases">
        <title>The Genome Sequence of Anopheles farauti FAR1 (V2).</title>
        <authorList>
            <consortium name="The Broad Institute Genomics Platform"/>
            <person name="Neafsey D.E."/>
            <person name="Besansky N."/>
            <person name="Howell P."/>
            <person name="Walton C."/>
            <person name="Young S.K."/>
            <person name="Zeng Q."/>
            <person name="Gargeya S."/>
            <person name="Fitzgerald M."/>
            <person name="Haas B."/>
            <person name="Abouelleil A."/>
            <person name="Allen A.W."/>
            <person name="Alvarado L."/>
            <person name="Arachchi H.M."/>
            <person name="Berlin A.M."/>
            <person name="Chapman S.B."/>
            <person name="Gainer-Dewar J."/>
            <person name="Goldberg J."/>
            <person name="Griggs A."/>
            <person name="Gujja S."/>
            <person name="Hansen M."/>
            <person name="Howarth C."/>
            <person name="Imamovic A."/>
            <person name="Ireland A."/>
            <person name="Larimer J."/>
            <person name="McCowan C."/>
            <person name="Murphy C."/>
            <person name="Pearson M."/>
            <person name="Poon T.W."/>
            <person name="Priest M."/>
            <person name="Roberts A."/>
            <person name="Saif S."/>
            <person name="Shea T."/>
            <person name="Sisk P."/>
            <person name="Sykes S."/>
            <person name="Wortman J."/>
            <person name="Nusbaum C."/>
            <person name="Birren B."/>
        </authorList>
    </citation>
    <scope>NUCLEOTIDE SEQUENCE [LARGE SCALE GENOMIC DNA]</scope>
    <source>
        <strain evidence="7">FAR1</strain>
    </source>
</reference>
<dbReference type="InterPro" id="IPR011992">
    <property type="entry name" value="EF-hand-dom_pair"/>
</dbReference>
<dbReference type="AlphaFoldDB" id="A0A182QNF2"/>
<reference evidence="6" key="2">
    <citation type="submission" date="2020-05" db="UniProtKB">
        <authorList>
            <consortium name="EnsemblMetazoa"/>
        </authorList>
    </citation>
    <scope>IDENTIFICATION</scope>
    <source>
        <strain evidence="6">FAR1</strain>
    </source>
</reference>
<evidence type="ECO:0000256" key="2">
    <source>
        <dbReference type="ARBA" id="ARBA00022737"/>
    </source>
</evidence>
<dbReference type="PRINTS" id="PR00450">
    <property type="entry name" value="RECOVERIN"/>
</dbReference>
<feature type="compositionally biased region" description="Pro residues" evidence="4">
    <location>
        <begin position="295"/>
        <end position="306"/>
    </location>
</feature>
<dbReference type="SUPFAM" id="SSF47473">
    <property type="entry name" value="EF-hand"/>
    <property type="match status" value="1"/>
</dbReference>
<name>A0A182QNF2_9DIPT</name>
<dbReference type="Proteomes" id="UP000075886">
    <property type="component" value="Unassembled WGS sequence"/>
</dbReference>
<keyword evidence="1" id="KW-0479">Metal-binding</keyword>
<feature type="domain" description="EF-hand" evidence="5">
    <location>
        <begin position="112"/>
        <end position="147"/>
    </location>
</feature>
<dbReference type="InterPro" id="IPR028846">
    <property type="entry name" value="Recoverin"/>
</dbReference>
<keyword evidence="3" id="KW-0106">Calcium</keyword>
<dbReference type="Gene3D" id="1.10.238.10">
    <property type="entry name" value="EF-hand"/>
    <property type="match status" value="1"/>
</dbReference>
<feature type="compositionally biased region" description="Acidic residues" evidence="4">
    <location>
        <begin position="187"/>
        <end position="197"/>
    </location>
</feature>
<dbReference type="GO" id="GO:0005509">
    <property type="term" value="F:calcium ion binding"/>
    <property type="evidence" value="ECO:0007669"/>
    <property type="project" value="InterPro"/>
</dbReference>
<dbReference type="EnsemblMetazoa" id="AFAF013689-RA">
    <property type="protein sequence ID" value="AFAF013689-PA"/>
    <property type="gene ID" value="AFAF013689"/>
</dbReference>
<dbReference type="InterPro" id="IPR002048">
    <property type="entry name" value="EF_hand_dom"/>
</dbReference>
<sequence length="427" mass="46221">MLTAKQSVLDDCELEEIVSPPKYRPESIAALCEATRFTEAEIKRIYRGFKAECPAGIIREETFKFIYSQFFPQGANTGLYAHYVFNTLDKEHTGILSFENFVQGLSILSRGTLEEKLCWTFSLYDINHDGKITREEMTDIVTAIYELMGARDDGGTDEVNIKNKVDTIFQKLHTLPGYVLERRAGDTEDGDEADESDQDHPPKGDGSNENSNESSLQTAILKSDTSNGPTTTTAASVANRAKQATTTTNAPTGSAKTQTPPKGTNSSGVGNSSKGHRTSRASKQSILANGRSFYAPPPPPPPPPLLPTSSKVPPSHSLSLALPPCNGTGFLRQLSASSSTTSSHQHHHHHHHHHLQSAGRIATISSPMSPPGSCCGITRPNELNCCPGVSLDPSQQTRVAAPQPDVPTPTLVKVKAWYTVTKQGLSY</sequence>
<dbReference type="EMBL" id="AXCN02001560">
    <property type="status" value="NOT_ANNOTATED_CDS"/>
    <property type="molecule type" value="Genomic_DNA"/>
</dbReference>
<feature type="compositionally biased region" description="Low complexity" evidence="4">
    <location>
        <begin position="334"/>
        <end position="343"/>
    </location>
</feature>
<feature type="compositionally biased region" description="Basic residues" evidence="4">
    <location>
        <begin position="344"/>
        <end position="355"/>
    </location>
</feature>
<dbReference type="CDD" id="cd00051">
    <property type="entry name" value="EFh"/>
    <property type="match status" value="1"/>
</dbReference>
<dbReference type="PANTHER" id="PTHR23055:SF167">
    <property type="entry name" value="EF-HAND DOMAIN-CONTAINING PROTEIN"/>
    <property type="match status" value="1"/>
</dbReference>
<dbReference type="PROSITE" id="PS50222">
    <property type="entry name" value="EF_HAND_2"/>
    <property type="match status" value="2"/>
</dbReference>
<evidence type="ECO:0000259" key="5">
    <source>
        <dbReference type="PROSITE" id="PS50222"/>
    </source>
</evidence>
<dbReference type="PROSITE" id="PS00018">
    <property type="entry name" value="EF_HAND_1"/>
    <property type="match status" value="1"/>
</dbReference>
<protein>
    <recommendedName>
        <fullName evidence="5">EF-hand domain-containing protein</fullName>
    </recommendedName>
</protein>
<evidence type="ECO:0000256" key="4">
    <source>
        <dbReference type="SAM" id="MobiDB-lite"/>
    </source>
</evidence>
<feature type="compositionally biased region" description="Polar residues" evidence="4">
    <location>
        <begin position="216"/>
        <end position="273"/>
    </location>
</feature>
<keyword evidence="2" id="KW-0677">Repeat</keyword>
<evidence type="ECO:0000313" key="6">
    <source>
        <dbReference type="EnsemblMetazoa" id="AFAF013689-PA"/>
    </source>
</evidence>
<evidence type="ECO:0000313" key="7">
    <source>
        <dbReference type="Proteomes" id="UP000075886"/>
    </source>
</evidence>